<evidence type="ECO:0000256" key="1">
    <source>
        <dbReference type="SAM" id="MobiDB-lite"/>
    </source>
</evidence>
<sequence>MGARLSRAASRSRRVVEEVENLPLPSTEGVSRAEQSRAAQLEAQPGPESLDATQKVGSQAEALGKLIRQHTTSLSQEQTTDQVVRPRLGAAELEDLNRGRLTSRQLALLLTRCQDKGEAEVAAMASRLGVDPSLLQQVLRFHTLPLGLGSTTSGQLF</sequence>
<protein>
    <submittedName>
        <fullName evidence="2">Uncharacterized protein</fullName>
    </submittedName>
</protein>
<organism evidence="2">
    <name type="scientific">Auxenochlorella protothecoides</name>
    <name type="common">Green microalga</name>
    <name type="synonym">Chlorella protothecoides</name>
    <dbReference type="NCBI Taxonomy" id="3075"/>
    <lineage>
        <taxon>Eukaryota</taxon>
        <taxon>Viridiplantae</taxon>
        <taxon>Chlorophyta</taxon>
        <taxon>core chlorophytes</taxon>
        <taxon>Trebouxiophyceae</taxon>
        <taxon>Chlorellales</taxon>
        <taxon>Chlorellaceae</taxon>
        <taxon>Auxenochlorella</taxon>
    </lineage>
</organism>
<dbReference type="EMBL" id="GDKF01000431">
    <property type="protein sequence ID" value="JAT78191.1"/>
    <property type="molecule type" value="Transcribed_RNA"/>
</dbReference>
<reference evidence="2" key="1">
    <citation type="submission" date="2015-08" db="EMBL/GenBank/DDBJ databases">
        <authorList>
            <person name="Babu N.S."/>
            <person name="Beckwith C.J."/>
            <person name="Beseler K.G."/>
            <person name="Brison A."/>
            <person name="Carone J.V."/>
            <person name="Caskin T.P."/>
            <person name="Diamond M."/>
            <person name="Durham M.E."/>
            <person name="Foxe J.M."/>
            <person name="Go M."/>
            <person name="Henderson B.A."/>
            <person name="Jones I.B."/>
            <person name="McGettigan J.A."/>
            <person name="Micheletti S.J."/>
            <person name="Nasrallah M.E."/>
            <person name="Ortiz D."/>
            <person name="Piller C.R."/>
            <person name="Privatt S.R."/>
            <person name="Schneider S.L."/>
            <person name="Sharp S."/>
            <person name="Smith T.C."/>
            <person name="Stanton J.D."/>
            <person name="Ullery H.E."/>
            <person name="Wilson R.J."/>
            <person name="Serrano M.G."/>
            <person name="Buck G."/>
            <person name="Lee V."/>
            <person name="Wang Y."/>
            <person name="Carvalho R."/>
            <person name="Voegtly L."/>
            <person name="Shi R."/>
            <person name="Duckworth R."/>
            <person name="Johnson A."/>
            <person name="Loviza R."/>
            <person name="Walstead R."/>
            <person name="Shah Z."/>
            <person name="Kiflezghi M."/>
            <person name="Wade K."/>
            <person name="Ball S.L."/>
            <person name="Bradley K.W."/>
            <person name="Asai D.J."/>
            <person name="Bowman C.A."/>
            <person name="Russell D.A."/>
            <person name="Pope W.H."/>
            <person name="Jacobs-Sera D."/>
            <person name="Hendrix R.W."/>
            <person name="Hatfull G.F."/>
        </authorList>
    </citation>
    <scope>NUCLEOTIDE SEQUENCE</scope>
</reference>
<gene>
    <name evidence="2" type="ORF">g.13884</name>
</gene>
<dbReference type="AlphaFoldDB" id="A0A1D2AGI6"/>
<feature type="region of interest" description="Disordered" evidence="1">
    <location>
        <begin position="1"/>
        <end position="57"/>
    </location>
</feature>
<accession>A0A1D2AGI6</accession>
<evidence type="ECO:0000313" key="2">
    <source>
        <dbReference type="EMBL" id="JAT78191.1"/>
    </source>
</evidence>
<proteinExistence type="predicted"/>
<name>A0A1D2AGI6_AUXPR</name>